<dbReference type="Proteomes" id="UP000005744">
    <property type="component" value="Unassembled WGS sequence"/>
</dbReference>
<dbReference type="STRING" id="395493.BegalDRAFT_1606"/>
<dbReference type="EMBL" id="JH600070">
    <property type="protein sequence ID" value="EIJ42485.1"/>
    <property type="molecule type" value="Genomic_DNA"/>
</dbReference>
<evidence type="ECO:0000313" key="1">
    <source>
        <dbReference type="EMBL" id="EIJ42485.1"/>
    </source>
</evidence>
<protein>
    <submittedName>
        <fullName evidence="1">Uncharacterized protein</fullName>
    </submittedName>
</protein>
<evidence type="ECO:0000313" key="2">
    <source>
        <dbReference type="Proteomes" id="UP000005744"/>
    </source>
</evidence>
<sequence length="274" mass="32001">MSETPTIQKKTFVENLMTVLSHLRFYKTPFFLTYRPHSFVLKGKDTREVMRLIKAGDILLRTHNDYLDNRIRQKTFTNAGFYLGEVTDNHLRQLAKVERPEQYATGEQIVIHAQADGVVLEDLIQFCRCDALAILRFPSQIVLQQGMSAPELLLQYFDAELNSATKNPYLPVIRAEKDIVTRLTRGEKLPYETLFKIFYRVALSQLSTPNTFDFGFDHFHNFKATELIYFIMKSICWNYGIEPQMQKVLFQQRRVIEPDAFTATELEEVWKKVG</sequence>
<dbReference type="AlphaFoldDB" id="I3CFU2"/>
<dbReference type="HOGENOM" id="CLU_1007005_0_0_6"/>
<keyword evidence="2" id="KW-1185">Reference proteome</keyword>
<accession>I3CFU2</accession>
<gene>
    <name evidence="1" type="ORF">BegalDRAFT_1606</name>
</gene>
<dbReference type="eggNOG" id="COG3863">
    <property type="taxonomic scope" value="Bacteria"/>
</dbReference>
<organism evidence="1 2">
    <name type="scientific">Beggiatoa alba B18LD</name>
    <dbReference type="NCBI Taxonomy" id="395493"/>
    <lineage>
        <taxon>Bacteria</taxon>
        <taxon>Pseudomonadati</taxon>
        <taxon>Pseudomonadota</taxon>
        <taxon>Gammaproteobacteria</taxon>
        <taxon>Thiotrichales</taxon>
        <taxon>Thiotrichaceae</taxon>
        <taxon>Beggiatoa</taxon>
    </lineage>
</organism>
<dbReference type="OrthoDB" id="195541at2"/>
<name>I3CFU2_9GAMM</name>
<dbReference type="RefSeq" id="WP_002685480.1">
    <property type="nucleotide sequence ID" value="NZ_JH600070.1"/>
</dbReference>
<proteinExistence type="predicted"/>
<reference evidence="1 2" key="1">
    <citation type="submission" date="2011-11" db="EMBL/GenBank/DDBJ databases">
        <title>Improved High-Quality Draft sequence of Beggiatoa alba B18lD.</title>
        <authorList>
            <consortium name="US DOE Joint Genome Institute"/>
            <person name="Lucas S."/>
            <person name="Han J."/>
            <person name="Lapidus A."/>
            <person name="Cheng J.-F."/>
            <person name="Goodwin L."/>
            <person name="Pitluck S."/>
            <person name="Peters L."/>
            <person name="Mikhailova N."/>
            <person name="Held B."/>
            <person name="Detter J.C."/>
            <person name="Han C."/>
            <person name="Tapia R."/>
            <person name="Land M."/>
            <person name="Hauser L."/>
            <person name="Kyrpides N."/>
            <person name="Ivanova N."/>
            <person name="Pagani I."/>
            <person name="Samuel K."/>
            <person name="Teske A."/>
            <person name="Mueller J."/>
            <person name="Woyke T."/>
        </authorList>
    </citation>
    <scope>NUCLEOTIDE SEQUENCE [LARGE SCALE GENOMIC DNA]</scope>
    <source>
        <strain evidence="1 2">B18LD</strain>
    </source>
</reference>